<dbReference type="PANTHER" id="PTHR43649">
    <property type="entry name" value="ARABINOSE-BINDING PROTEIN-RELATED"/>
    <property type="match status" value="1"/>
</dbReference>
<feature type="signal peptide" evidence="7">
    <location>
        <begin position="1"/>
        <end position="24"/>
    </location>
</feature>
<dbReference type="PANTHER" id="PTHR43649:SF28">
    <property type="entry name" value="BINDING PROTEIN COMPONENT OF ABC SUGAR TRANSPORTER-RELATED"/>
    <property type="match status" value="1"/>
</dbReference>
<feature type="chain" id="PRO_5014964119" description="Probable sugar-binding periplasmic protein" evidence="7">
    <location>
        <begin position="25"/>
        <end position="417"/>
    </location>
</feature>
<dbReference type="RefSeq" id="WP_102608620.1">
    <property type="nucleotide sequence ID" value="NZ_CADIKD010000016.1"/>
</dbReference>
<evidence type="ECO:0000313" key="9">
    <source>
        <dbReference type="Proteomes" id="UP000235347"/>
    </source>
</evidence>
<dbReference type="InterPro" id="IPR050490">
    <property type="entry name" value="Bact_solute-bd_prot1"/>
</dbReference>
<evidence type="ECO:0000256" key="7">
    <source>
        <dbReference type="SAM" id="SignalP"/>
    </source>
</evidence>
<dbReference type="Pfam" id="PF01547">
    <property type="entry name" value="SBP_bac_1"/>
    <property type="match status" value="1"/>
</dbReference>
<dbReference type="AlphaFoldDB" id="A0A2N7WCB5"/>
<protein>
    <recommendedName>
        <fullName evidence="6">Probable sugar-binding periplasmic protein</fullName>
    </recommendedName>
</protein>
<evidence type="ECO:0000256" key="5">
    <source>
        <dbReference type="ARBA" id="ARBA00049629"/>
    </source>
</evidence>
<dbReference type="SUPFAM" id="SSF53850">
    <property type="entry name" value="Periplasmic binding protein-like II"/>
    <property type="match status" value="1"/>
</dbReference>
<keyword evidence="9" id="KW-1185">Reference proteome</keyword>
<evidence type="ECO:0000256" key="3">
    <source>
        <dbReference type="ARBA" id="ARBA00022448"/>
    </source>
</evidence>
<comment type="caution">
    <text evidence="8">The sequence shown here is derived from an EMBL/GenBank/DDBJ whole genome shotgun (WGS) entry which is preliminary data.</text>
</comment>
<comment type="subcellular location">
    <subcellularLocation>
        <location evidence="1">Periplasm</location>
    </subcellularLocation>
</comment>
<dbReference type="Proteomes" id="UP000235347">
    <property type="component" value="Unassembled WGS sequence"/>
</dbReference>
<reference evidence="8 9" key="1">
    <citation type="submission" date="2018-01" db="EMBL/GenBank/DDBJ databases">
        <title>Whole genome analyses suggest that Burkholderia sensu lato contains two further novel genera in the rhizoxinica-symbiotica group Mycetohabitans gen. nov., and Trinickia gen. nov.: implications for the evolution of diazotrophy and nodulation in the Burkholderiaceae.</title>
        <authorList>
            <person name="Estrada-de los Santos P."/>
            <person name="Palmer M."/>
            <person name="Chavez-Ramirez B."/>
            <person name="Beukes C."/>
            <person name="Steenkamp E.T."/>
            <person name="Hirsch A.M."/>
            <person name="Manyaka P."/>
            <person name="Maluk M."/>
            <person name="Lafos M."/>
            <person name="Crook M."/>
            <person name="Gross E."/>
            <person name="Simon M.F."/>
            <person name="Bueno dos Reis Junior F."/>
            <person name="Poole P.S."/>
            <person name="Venter S.N."/>
            <person name="James E.K."/>
        </authorList>
    </citation>
    <scope>NUCLEOTIDE SEQUENCE [LARGE SCALE GENOMIC DNA]</scope>
    <source>
        <strain evidence="8 9">GP25-8</strain>
    </source>
</reference>
<evidence type="ECO:0000256" key="2">
    <source>
        <dbReference type="ARBA" id="ARBA00008520"/>
    </source>
</evidence>
<name>A0A2N7WCB5_9BURK</name>
<accession>A0A2N7WCB5</accession>
<gene>
    <name evidence="8" type="ORF">C0Z19_04605</name>
</gene>
<evidence type="ECO:0000256" key="1">
    <source>
        <dbReference type="ARBA" id="ARBA00004418"/>
    </source>
</evidence>
<dbReference type="Gene3D" id="3.40.190.10">
    <property type="entry name" value="Periplasmic binding protein-like II"/>
    <property type="match status" value="2"/>
</dbReference>
<comment type="similarity">
    <text evidence="2">Belongs to the bacterial solute-binding protein 1 family.</text>
</comment>
<evidence type="ECO:0000256" key="6">
    <source>
        <dbReference type="ARBA" id="ARBA00049753"/>
    </source>
</evidence>
<dbReference type="EMBL" id="PNYB01000003">
    <property type="protein sequence ID" value="PMS27046.1"/>
    <property type="molecule type" value="Genomic_DNA"/>
</dbReference>
<comment type="function">
    <text evidence="5">Part of a binding-protein-dependent transport system for a sugar.</text>
</comment>
<proteinExistence type="inferred from homology"/>
<dbReference type="InterPro" id="IPR006059">
    <property type="entry name" value="SBP"/>
</dbReference>
<evidence type="ECO:0000256" key="4">
    <source>
        <dbReference type="ARBA" id="ARBA00022729"/>
    </source>
</evidence>
<evidence type="ECO:0000313" key="8">
    <source>
        <dbReference type="EMBL" id="PMS27046.1"/>
    </source>
</evidence>
<dbReference type="GO" id="GO:0042597">
    <property type="term" value="C:periplasmic space"/>
    <property type="evidence" value="ECO:0007669"/>
    <property type="project" value="UniProtKB-SubCell"/>
</dbReference>
<organism evidence="8 9">
    <name type="scientific">Trinickia soli</name>
    <dbReference type="NCBI Taxonomy" id="380675"/>
    <lineage>
        <taxon>Bacteria</taxon>
        <taxon>Pseudomonadati</taxon>
        <taxon>Pseudomonadota</taxon>
        <taxon>Betaproteobacteria</taxon>
        <taxon>Burkholderiales</taxon>
        <taxon>Burkholderiaceae</taxon>
        <taxon>Trinickia</taxon>
    </lineage>
</organism>
<keyword evidence="4 7" id="KW-0732">Signal</keyword>
<sequence>MKVRAIMAALCATGLMMGVSAAQAAESVEVLHWWTSGGESKAIGVLKDDMTKQGYTWKDFAVAGGAGAAAMTALKTQVISGNAPSAAQIKGPLIKEWADQGVLVNIDSVAKSEDWKKNLPPQIDKIMQADGHYVAAPFSVHRVNWLYINKAALDKAGGKAPTTWDEFFAVADKMKAAGYQPIAMGGQPWQDFTVWEDVVLSQGADFYKKAIVDLDQKTLTSPQMVKVFDTVRKLTTYFDSSRTGRDWNLATAMVINGKAGMQFMGDWAKGEFANANKKAGVDYVCTAVPGTEKAYTFNVDSFVFFQQKGQKSATPGQLALAKTIMSPDFQKQFSLYKGSIPVRLGVDMSSYDDCAKKSYADEQAAIKAGGYVPSLAHGMAQGDATAGAMSDVVTKFMNSNESSQDAVAALAKAAKTK</sequence>
<keyword evidence="3" id="KW-0813">Transport</keyword>